<evidence type="ECO:0000313" key="1">
    <source>
        <dbReference type="EMBL" id="EXX60714.1"/>
    </source>
</evidence>
<name>A0A015K049_RHIIW</name>
<evidence type="ECO:0000313" key="2">
    <source>
        <dbReference type="Proteomes" id="UP000022910"/>
    </source>
</evidence>
<sequence length="57" mass="6561">MEQTHKNKNAAKGEKTTKALLSFLIENKKRLEELKYKRGANHSFMEGSFMEGAFMPL</sequence>
<proteinExistence type="predicted"/>
<protein>
    <submittedName>
        <fullName evidence="1">Uncharacterized protein</fullName>
    </submittedName>
</protein>
<dbReference type="AlphaFoldDB" id="A0A015K049"/>
<organism evidence="1 2">
    <name type="scientific">Rhizophagus irregularis (strain DAOM 197198w)</name>
    <name type="common">Glomus intraradices</name>
    <dbReference type="NCBI Taxonomy" id="1432141"/>
    <lineage>
        <taxon>Eukaryota</taxon>
        <taxon>Fungi</taxon>
        <taxon>Fungi incertae sedis</taxon>
        <taxon>Mucoromycota</taxon>
        <taxon>Glomeromycotina</taxon>
        <taxon>Glomeromycetes</taxon>
        <taxon>Glomerales</taxon>
        <taxon>Glomeraceae</taxon>
        <taxon>Rhizophagus</taxon>
    </lineage>
</organism>
<accession>A0A015K049</accession>
<keyword evidence="2" id="KW-1185">Reference proteome</keyword>
<reference evidence="1 2" key="1">
    <citation type="submission" date="2014-02" db="EMBL/GenBank/DDBJ databases">
        <title>Single nucleus genome sequencing reveals high similarity among nuclei of an endomycorrhizal fungus.</title>
        <authorList>
            <person name="Lin K."/>
            <person name="Geurts R."/>
            <person name="Zhang Z."/>
            <person name="Limpens E."/>
            <person name="Saunders D.G."/>
            <person name="Mu D."/>
            <person name="Pang E."/>
            <person name="Cao H."/>
            <person name="Cha H."/>
            <person name="Lin T."/>
            <person name="Zhou Q."/>
            <person name="Shang Y."/>
            <person name="Li Y."/>
            <person name="Ivanov S."/>
            <person name="Sharma T."/>
            <person name="Velzen R.V."/>
            <person name="Ruijter N.D."/>
            <person name="Aanen D.K."/>
            <person name="Win J."/>
            <person name="Kamoun S."/>
            <person name="Bisseling T."/>
            <person name="Huang S."/>
        </authorList>
    </citation>
    <scope>NUCLEOTIDE SEQUENCE [LARGE SCALE GENOMIC DNA]</scope>
    <source>
        <strain evidence="2">DAOM197198w</strain>
    </source>
</reference>
<dbReference type="HOGENOM" id="CLU_3112164_0_0_1"/>
<dbReference type="SMR" id="A0A015K049"/>
<dbReference type="EMBL" id="JEMT01025860">
    <property type="protein sequence ID" value="EXX60714.1"/>
    <property type="molecule type" value="Genomic_DNA"/>
</dbReference>
<gene>
    <name evidence="1" type="ORF">RirG_177310</name>
</gene>
<comment type="caution">
    <text evidence="1">The sequence shown here is derived from an EMBL/GenBank/DDBJ whole genome shotgun (WGS) entry which is preliminary data.</text>
</comment>
<dbReference type="Proteomes" id="UP000022910">
    <property type="component" value="Unassembled WGS sequence"/>
</dbReference>